<reference evidence="1 2" key="1">
    <citation type="submission" date="2019-03" db="EMBL/GenBank/DDBJ databases">
        <title>Genomic Encyclopedia of Type Strains, Phase IV (KMG-IV): sequencing the most valuable type-strain genomes for metagenomic binning, comparative biology and taxonomic classification.</title>
        <authorList>
            <person name="Goeker M."/>
        </authorList>
    </citation>
    <scope>NUCLEOTIDE SEQUENCE [LARGE SCALE GENOMIC DNA]</scope>
    <source>
        <strain evidence="1 2">DSM 21153</strain>
    </source>
</reference>
<gene>
    <name evidence="1" type="ORF">EV216_10824</name>
</gene>
<proteinExistence type="predicted"/>
<dbReference type="EMBL" id="SLVM01000008">
    <property type="protein sequence ID" value="TCM85173.1"/>
    <property type="molecule type" value="Genomic_DNA"/>
</dbReference>
<dbReference type="Proteomes" id="UP000295277">
    <property type="component" value="Unassembled WGS sequence"/>
</dbReference>
<dbReference type="AlphaFoldDB" id="A0A4R1YWM6"/>
<comment type="caution">
    <text evidence="1">The sequence shown here is derived from an EMBL/GenBank/DDBJ whole genome shotgun (WGS) entry which is preliminary data.</text>
</comment>
<dbReference type="NCBIfam" id="TIGR01539">
    <property type="entry name" value="portal_lambda"/>
    <property type="match status" value="1"/>
</dbReference>
<dbReference type="InterPro" id="IPR006429">
    <property type="entry name" value="Phage_lambda_portal"/>
</dbReference>
<sequence length="448" mass="48393">MGLLSRLFTRKAEPPAIRRFDGAAGGRRASGMGSFGKINPEVAAAGASLRSRAAYLANNNPWLSQGVANWTGALVGAGIQPTSRHPDKATRRALNAYFEAWATEADAEGRADFWGIQAQIAQSMVTAGEGLALLIDTDEGPRLRALPPELLDESRTAELPEGRAIFAGVEVDANGRRDAFWIIPERPASVFANYAPAQRIDAANVLHVFRPIAPGQLRGVSWLAPVVLPASDFDQLCDALLVGAKTAAMFCAFVTNQNAVGGEDPFEGEDVPSLEPGTLQRLGGGWDIKFASPQQAQQIDSFLKLNLRQLAAGLGLPDHLLSGDLTGANYSSLRAGLLPFRQRVEQIQYQILVPQLLAPTWRAVIRHGILTDQIDAPDFEQNPGHYLRADWLPPKPLQVDPLKDINATVAEIEAGLTSRRKAIAERGWVPDDLEDEIAAERTPNASED</sequence>
<organism evidence="1 2">
    <name type="scientific">Rhodovulum steppense</name>
    <dbReference type="NCBI Taxonomy" id="540251"/>
    <lineage>
        <taxon>Bacteria</taxon>
        <taxon>Pseudomonadati</taxon>
        <taxon>Pseudomonadota</taxon>
        <taxon>Alphaproteobacteria</taxon>
        <taxon>Rhodobacterales</taxon>
        <taxon>Paracoccaceae</taxon>
        <taxon>Rhodovulum</taxon>
    </lineage>
</organism>
<protein>
    <submittedName>
        <fullName evidence="1">Lambda family phage portal protein</fullName>
    </submittedName>
</protein>
<accession>A0A4R1YWM6</accession>
<keyword evidence="2" id="KW-1185">Reference proteome</keyword>
<dbReference type="Pfam" id="PF05136">
    <property type="entry name" value="Phage_portal_2"/>
    <property type="match status" value="1"/>
</dbReference>
<dbReference type="GO" id="GO:0019068">
    <property type="term" value="P:virion assembly"/>
    <property type="evidence" value="ECO:0007669"/>
    <property type="project" value="InterPro"/>
</dbReference>
<dbReference type="GO" id="GO:0005198">
    <property type="term" value="F:structural molecule activity"/>
    <property type="evidence" value="ECO:0007669"/>
    <property type="project" value="InterPro"/>
</dbReference>
<evidence type="ECO:0000313" key="1">
    <source>
        <dbReference type="EMBL" id="TCM85173.1"/>
    </source>
</evidence>
<dbReference type="RefSeq" id="WP_132694298.1">
    <property type="nucleotide sequence ID" value="NZ_SLVM01000008.1"/>
</dbReference>
<name>A0A4R1YWM6_9RHOB</name>
<evidence type="ECO:0000313" key="2">
    <source>
        <dbReference type="Proteomes" id="UP000295277"/>
    </source>
</evidence>
<dbReference type="OrthoDB" id="9770450at2"/>